<dbReference type="AlphaFoldDB" id="A0AA37SKZ9"/>
<comment type="caution">
    <text evidence="1">The sequence shown here is derived from an EMBL/GenBank/DDBJ whole genome shotgun (WGS) entry which is preliminary data.</text>
</comment>
<accession>A0AA37SKZ9</accession>
<proteinExistence type="predicted"/>
<protein>
    <submittedName>
        <fullName evidence="1">Uncharacterized protein</fullName>
    </submittedName>
</protein>
<sequence length="165" mass="19448">MFYSKKEENKNNIKIQNNNKNISFDSLEENLKLIFNDCEVLVRDESNILIRVSDLKNDNAINQIKLDSLLFIQNNDDKLGSRIELNTLFGIKFFTDKIKDFYKDCLSKNNEIEFSFISIKEDTDTLSIKNLTNSNDIRYILYLIENYYIEVNSIIENFVSSIEEE</sequence>
<name>A0AA37SKZ9_9PROT</name>
<evidence type="ECO:0000313" key="2">
    <source>
        <dbReference type="Proteomes" id="UP001156708"/>
    </source>
</evidence>
<dbReference type="Proteomes" id="UP001156708">
    <property type="component" value="Unassembled WGS sequence"/>
</dbReference>
<evidence type="ECO:0000313" key="1">
    <source>
        <dbReference type="EMBL" id="GLQ86191.1"/>
    </source>
</evidence>
<dbReference type="EMBL" id="BSNZ01000052">
    <property type="protein sequence ID" value="GLQ86191.1"/>
    <property type="molecule type" value="Genomic_DNA"/>
</dbReference>
<keyword evidence="2" id="KW-1185">Reference proteome</keyword>
<dbReference type="RefSeq" id="WP_141354572.1">
    <property type="nucleotide sequence ID" value="NZ_BARA01000011.1"/>
</dbReference>
<organism evidence="1 2">
    <name type="scientific">Gluconobacter sphaericus NBRC 12467</name>
    <dbReference type="NCBI Taxonomy" id="1307951"/>
    <lineage>
        <taxon>Bacteria</taxon>
        <taxon>Pseudomonadati</taxon>
        <taxon>Pseudomonadota</taxon>
        <taxon>Alphaproteobacteria</taxon>
        <taxon>Acetobacterales</taxon>
        <taxon>Acetobacteraceae</taxon>
        <taxon>Gluconobacter</taxon>
    </lineage>
</organism>
<reference evidence="2" key="1">
    <citation type="journal article" date="2019" name="Int. J. Syst. Evol. Microbiol.">
        <title>The Global Catalogue of Microorganisms (GCM) 10K type strain sequencing project: providing services to taxonomists for standard genome sequencing and annotation.</title>
        <authorList>
            <consortium name="The Broad Institute Genomics Platform"/>
            <consortium name="The Broad Institute Genome Sequencing Center for Infectious Disease"/>
            <person name="Wu L."/>
            <person name="Ma J."/>
        </authorList>
    </citation>
    <scope>NUCLEOTIDE SEQUENCE [LARGE SCALE GENOMIC DNA]</scope>
    <source>
        <strain evidence="2">NBRC 12467</strain>
    </source>
</reference>
<gene>
    <name evidence="1" type="ORF">GCM10007872_31040</name>
</gene>